<organism evidence="1">
    <name type="scientific">Sesamum latifolium</name>
    <dbReference type="NCBI Taxonomy" id="2727402"/>
    <lineage>
        <taxon>Eukaryota</taxon>
        <taxon>Viridiplantae</taxon>
        <taxon>Streptophyta</taxon>
        <taxon>Embryophyta</taxon>
        <taxon>Tracheophyta</taxon>
        <taxon>Spermatophyta</taxon>
        <taxon>Magnoliopsida</taxon>
        <taxon>eudicotyledons</taxon>
        <taxon>Gunneridae</taxon>
        <taxon>Pentapetalae</taxon>
        <taxon>asterids</taxon>
        <taxon>lamiids</taxon>
        <taxon>Lamiales</taxon>
        <taxon>Pedaliaceae</taxon>
        <taxon>Sesamum</taxon>
    </lineage>
</organism>
<evidence type="ECO:0008006" key="2">
    <source>
        <dbReference type="Google" id="ProtNLM"/>
    </source>
</evidence>
<protein>
    <recommendedName>
        <fullName evidence="2">Reverse transcriptase domain-containing protein</fullName>
    </recommendedName>
</protein>
<reference evidence="1" key="1">
    <citation type="submission" date="2020-06" db="EMBL/GenBank/DDBJ databases">
        <authorList>
            <person name="Li T."/>
            <person name="Hu X."/>
            <person name="Zhang T."/>
            <person name="Song X."/>
            <person name="Zhang H."/>
            <person name="Dai N."/>
            <person name="Sheng W."/>
            <person name="Hou X."/>
            <person name="Wei L."/>
        </authorList>
    </citation>
    <scope>NUCLEOTIDE SEQUENCE</scope>
    <source>
        <strain evidence="1">KEN1</strain>
        <tissue evidence="1">Leaf</tissue>
    </source>
</reference>
<reference evidence="1" key="2">
    <citation type="journal article" date="2024" name="Plant">
        <title>Genomic evolution and insights into agronomic trait innovations of Sesamum species.</title>
        <authorList>
            <person name="Miao H."/>
            <person name="Wang L."/>
            <person name="Qu L."/>
            <person name="Liu H."/>
            <person name="Sun Y."/>
            <person name="Le M."/>
            <person name="Wang Q."/>
            <person name="Wei S."/>
            <person name="Zheng Y."/>
            <person name="Lin W."/>
            <person name="Duan Y."/>
            <person name="Cao H."/>
            <person name="Xiong S."/>
            <person name="Wang X."/>
            <person name="Wei L."/>
            <person name="Li C."/>
            <person name="Ma Q."/>
            <person name="Ju M."/>
            <person name="Zhao R."/>
            <person name="Li G."/>
            <person name="Mu C."/>
            <person name="Tian Q."/>
            <person name="Mei H."/>
            <person name="Zhang T."/>
            <person name="Gao T."/>
            <person name="Zhang H."/>
        </authorList>
    </citation>
    <scope>NUCLEOTIDE SEQUENCE</scope>
    <source>
        <strain evidence="1">KEN1</strain>
    </source>
</reference>
<dbReference type="PANTHER" id="PTHR46890:SF48">
    <property type="entry name" value="RNA-DIRECTED DNA POLYMERASE"/>
    <property type="match status" value="1"/>
</dbReference>
<sequence>MQMGVKEEFVHYFQNLLGRDISRMNIELEHLVPWVKHTLTNEQATDLISSVQRVEIHEALMEIADDKVPGPDGFTACFFKWAWPLIGEDVTNAILEFFCSGRMLKQINATLLVLSEGPKSKNVADFPPISCCNLLKRIIDNILLAQELLVAYNQKHLPLRCAVKVDLRNDYNTGARGLRLGDPLSPYLFVLIMEVFHEMLKAAVEQADGFQYHWKCSALQLLMLCFGDDLLLFCEAAQNSVTTIHQHYWGSTFILPKGNVKNIEARLRRFLWKGNTNVGYAKVSWAQVCLPVDEGGLGVHDVAAMNLASTCKHLGELVMANSSSVWIQWILHYRLRNKSIWTVRLDSGTWSWKKITKLTPFLLQLLPFTVGSGNRFQLWHDLWFLEGPLLHKVPCAPSMLGLHEDSPLSVVIREGKWSWPVPTRPPSELLIILQGLPHIHQGEDTITWRNPKNRFLTSQAYRIFVPEVPKRKVRIQWPYRNWHRGVLSAAKKWRGKHYINAAYRALLAVIVYHIWRERNHRRFMMQTHTPNQVVEFVLEEMRQRILSKASW</sequence>
<gene>
    <name evidence="1" type="ORF">Slati_2963000</name>
</gene>
<comment type="caution">
    <text evidence="1">The sequence shown here is derived from an EMBL/GenBank/DDBJ whole genome shotgun (WGS) entry which is preliminary data.</text>
</comment>
<accession>A0AAW2VF65</accession>
<dbReference type="EMBL" id="JACGWN010000010">
    <property type="protein sequence ID" value="KAL0427882.1"/>
    <property type="molecule type" value="Genomic_DNA"/>
</dbReference>
<dbReference type="AlphaFoldDB" id="A0AAW2VF65"/>
<evidence type="ECO:0000313" key="1">
    <source>
        <dbReference type="EMBL" id="KAL0427882.1"/>
    </source>
</evidence>
<dbReference type="InterPro" id="IPR052343">
    <property type="entry name" value="Retrotransposon-Effector_Assoc"/>
</dbReference>
<name>A0AAW2VF65_9LAMI</name>
<proteinExistence type="predicted"/>
<dbReference type="PANTHER" id="PTHR46890">
    <property type="entry name" value="NON-LTR RETROLELEMENT REVERSE TRANSCRIPTASE-LIKE PROTEIN-RELATED"/>
    <property type="match status" value="1"/>
</dbReference>